<dbReference type="Gene3D" id="1.25.10.10">
    <property type="entry name" value="Leucine-rich Repeat Variant"/>
    <property type="match status" value="3"/>
</dbReference>
<proteinExistence type="predicted"/>
<dbReference type="InterPro" id="IPR056235">
    <property type="entry name" value="INTS4_8HBD"/>
</dbReference>
<dbReference type="Proteomes" id="UP000193560">
    <property type="component" value="Unassembled WGS sequence"/>
</dbReference>
<evidence type="ECO:0000313" key="7">
    <source>
        <dbReference type="Proteomes" id="UP000193560"/>
    </source>
</evidence>
<dbReference type="GO" id="GO:0032039">
    <property type="term" value="C:integrator complex"/>
    <property type="evidence" value="ECO:0007669"/>
    <property type="project" value="TreeGrafter"/>
</dbReference>
<dbReference type="PANTHER" id="PTHR20938">
    <property type="entry name" value="INTEGRATOR COMPLEX SUBUNIT 4"/>
    <property type="match status" value="1"/>
</dbReference>
<dbReference type="InterPro" id="IPR057412">
    <property type="entry name" value="INTS4_C"/>
</dbReference>
<evidence type="ECO:0000256" key="2">
    <source>
        <dbReference type="ARBA" id="ARBA00023242"/>
    </source>
</evidence>
<reference evidence="6 7" key="1">
    <citation type="submission" date="2016-07" db="EMBL/GenBank/DDBJ databases">
        <title>Pervasive Adenine N6-methylation of Active Genes in Fungi.</title>
        <authorList>
            <consortium name="DOE Joint Genome Institute"/>
            <person name="Mondo S.J."/>
            <person name="Dannebaum R.O."/>
            <person name="Kuo R.C."/>
            <person name="Labutti K."/>
            <person name="Haridas S."/>
            <person name="Kuo A."/>
            <person name="Salamov A."/>
            <person name="Ahrendt S.R."/>
            <person name="Lipzen A."/>
            <person name="Sullivan W."/>
            <person name="Andreopoulos W.B."/>
            <person name="Clum A."/>
            <person name="Lindquist E."/>
            <person name="Daum C."/>
            <person name="Ramamoorthy G.K."/>
            <person name="Gryganskyi A."/>
            <person name="Culley D."/>
            <person name="Magnuson J.K."/>
            <person name="James T.Y."/>
            <person name="O'Malley M.A."/>
            <person name="Stajich J.E."/>
            <person name="Spatafora J.W."/>
            <person name="Visel A."/>
            <person name="Grigoriev I.V."/>
        </authorList>
    </citation>
    <scope>NUCLEOTIDE SEQUENCE [LARGE SCALE GENOMIC DNA]</scope>
    <source>
        <strain evidence="6 7">NRRL 1336</strain>
    </source>
</reference>
<dbReference type="Pfam" id="PF25458">
    <property type="entry name" value="INTS4_C"/>
    <property type="match status" value="1"/>
</dbReference>
<feature type="compositionally biased region" description="Basic and acidic residues" evidence="3">
    <location>
        <begin position="373"/>
        <end position="384"/>
    </location>
</feature>
<dbReference type="STRING" id="90262.A0A1X2IZQ3"/>
<dbReference type="GO" id="GO:0016180">
    <property type="term" value="P:snRNA processing"/>
    <property type="evidence" value="ECO:0007669"/>
    <property type="project" value="TreeGrafter"/>
</dbReference>
<dbReference type="InterPro" id="IPR011989">
    <property type="entry name" value="ARM-like"/>
</dbReference>
<name>A0A1X2IZQ3_9FUNG</name>
<dbReference type="EMBL" id="MCGE01000001">
    <property type="protein sequence ID" value="ORZ25067.1"/>
    <property type="molecule type" value="Genomic_DNA"/>
</dbReference>
<comment type="caution">
    <text evidence="6">The sequence shown here is derived from an EMBL/GenBank/DDBJ whole genome shotgun (WGS) entry which is preliminary data.</text>
</comment>
<organism evidence="6 7">
    <name type="scientific">Absidia repens</name>
    <dbReference type="NCBI Taxonomy" id="90262"/>
    <lineage>
        <taxon>Eukaryota</taxon>
        <taxon>Fungi</taxon>
        <taxon>Fungi incertae sedis</taxon>
        <taxon>Mucoromycota</taxon>
        <taxon>Mucoromycotina</taxon>
        <taxon>Mucoromycetes</taxon>
        <taxon>Mucorales</taxon>
        <taxon>Cunninghamellaceae</taxon>
        <taxon>Absidia</taxon>
    </lineage>
</organism>
<dbReference type="Pfam" id="PF24493">
    <property type="entry name" value="INTS4_8HBD"/>
    <property type="match status" value="1"/>
</dbReference>
<feature type="domain" description="Integrator complex subunit 4/Protein SIEL C-terminal Ig-like" evidence="5">
    <location>
        <begin position="892"/>
        <end position="1028"/>
    </location>
</feature>
<protein>
    <submittedName>
        <fullName evidence="6">Armadillo-type protein</fullName>
    </submittedName>
</protein>
<dbReference type="SUPFAM" id="SSF48371">
    <property type="entry name" value="ARM repeat"/>
    <property type="match status" value="1"/>
</dbReference>
<feature type="domain" description="INTS4 8 helical bundle" evidence="4">
    <location>
        <begin position="697"/>
        <end position="837"/>
    </location>
</feature>
<gene>
    <name evidence="6" type="ORF">BCR42DRAFT_399310</name>
</gene>
<evidence type="ECO:0000256" key="1">
    <source>
        <dbReference type="ARBA" id="ARBA00004123"/>
    </source>
</evidence>
<evidence type="ECO:0000256" key="3">
    <source>
        <dbReference type="SAM" id="MobiDB-lite"/>
    </source>
</evidence>
<evidence type="ECO:0000313" key="6">
    <source>
        <dbReference type="EMBL" id="ORZ25067.1"/>
    </source>
</evidence>
<dbReference type="AlphaFoldDB" id="A0A1X2IZQ3"/>
<sequence>MKRSLDLTKSRTNNNGDTFSLSLENTLVASKDRQCLVTIRSLFQLTHFAYLDSPQVLERNQCLLELTKNILQLTVQDQSHVVERLLDRFDIEEHKGLKVMMILVFQKISALPHFNPVLLLGKLVSFLSSKSTKVRCQLYKAITNLLKTRQVILNPTTETQLQRLFDRVLEELSESHHRIRSECVSLLSVLPKVFANYNGARNGSNKIMSEMEVQSVISKYVLDADPRVRRSSLNALVEIHLCGYPLDQPLYYLAVQSLSDDFEEVRLRGLDLVWSLCSLYPDYTMPLANENLRKKVRLIDDAFSRVCDLVNDVSVVVRTKACVMLASYHDVEPNILAQTFSKQIMSRLKHKVPGNQTEQHEQSRHYKQNKPGYQKERNKGRMKNEQNQQENQSKWNSMGKVSGPKKPNSKIRASGDINVNDDEFRVLDSGACGAFIHGLEDEYQEVRSAAIDSICELCMYHESLIKQAVICLVDMFNDEIDKIRINAIQSLRKIGSKATLNFNSEELEVTLGAFEDSDKMAREAAHDLMKVARLYSAEDLEKLLFALMANVKRYPEDKLSILRCLCEVGKKHDDYIESLVPSLLHLDKRYIAREQPVSDYNYTANAILIINACATNPNILSMLPPHMMSHFSYYKRKYADCVPDLHEIIKNNMVSAPGDGVNYVPSQLTLSVTESMMVDVEDYISITMTMITTLHDQVKRLDFDAALTTLVAAHRSLEYIATLNSIHSETSYLAILYLRCYKIVIQARKNQTSSLYAITAQKTAASLFQYSYQMQYSFLGLPTETLQAAMYFRLLGNMIWLFGIMKQGPTSTTSPITIQNMLHAFICRVDVIQKNFSPEFPYYTAIVDLRSNLNKALHHPTTVNMASLHAFITNFLPLDIGFTKAVKRTWSVIISPTPNLDKPIKFDSIFPVEFKIEATLSHVLDISQIGIEVILPDQTSLFFWPSSSQFIPTFSDCHKLITSVSLNLSTWKETDTLTCRIVRSFEPDLAGLDNYITKFSDSPPKSAMQSTTVPAVQNFSTIVISEHLVIHLSLMS</sequence>
<evidence type="ECO:0000259" key="4">
    <source>
        <dbReference type="Pfam" id="PF24493"/>
    </source>
</evidence>
<feature type="region of interest" description="Disordered" evidence="3">
    <location>
        <begin position="349"/>
        <end position="415"/>
    </location>
</feature>
<keyword evidence="2" id="KW-0539">Nucleus</keyword>
<comment type="subcellular location">
    <subcellularLocation>
        <location evidence="1">Nucleus</location>
    </subcellularLocation>
</comment>
<accession>A0A1X2IZQ3</accession>
<keyword evidence="7" id="KW-1185">Reference proteome</keyword>
<evidence type="ECO:0000259" key="5">
    <source>
        <dbReference type="Pfam" id="PF25458"/>
    </source>
</evidence>
<dbReference type="PANTHER" id="PTHR20938:SF0">
    <property type="entry name" value="INTEGRATOR COMPLEX SUBUNIT 4"/>
    <property type="match status" value="1"/>
</dbReference>
<dbReference type="OrthoDB" id="18190at2759"/>
<dbReference type="InterPro" id="IPR016024">
    <property type="entry name" value="ARM-type_fold"/>
</dbReference>